<evidence type="ECO:0000256" key="2">
    <source>
        <dbReference type="ARBA" id="ARBA00009154"/>
    </source>
</evidence>
<comment type="function">
    <text evidence="6">Required for exosome-dependent processing of pre-rRNA and small nucleolar RNA (snRNA) precursors. Involved in processing of 35S pre-rRNA at the A0, A1 and A2 sites.</text>
</comment>
<evidence type="ECO:0000256" key="7">
    <source>
        <dbReference type="SAM" id="MobiDB-lite"/>
    </source>
</evidence>
<dbReference type="HOGENOM" id="CLU_101423_0_0_1"/>
<dbReference type="GO" id="GO:0003677">
    <property type="term" value="F:DNA binding"/>
    <property type="evidence" value="ECO:0007669"/>
    <property type="project" value="TreeGrafter"/>
</dbReference>
<dbReference type="GO" id="GO:0010468">
    <property type="term" value="P:regulation of gene expression"/>
    <property type="evidence" value="ECO:0007669"/>
    <property type="project" value="TreeGrafter"/>
</dbReference>
<feature type="compositionally biased region" description="Basic residues" evidence="7">
    <location>
        <begin position="165"/>
        <end position="176"/>
    </location>
</feature>
<dbReference type="GO" id="GO:0000460">
    <property type="term" value="P:maturation of 5.8S rRNA"/>
    <property type="evidence" value="ECO:0007669"/>
    <property type="project" value="TreeGrafter"/>
</dbReference>
<evidence type="ECO:0000256" key="6">
    <source>
        <dbReference type="RuleBase" id="RU368003"/>
    </source>
</evidence>
<feature type="region of interest" description="Disordered" evidence="7">
    <location>
        <begin position="96"/>
        <end position="176"/>
    </location>
</feature>
<comment type="similarity">
    <text evidence="2 6">Belongs to the C1D family.</text>
</comment>
<comment type="subcellular location">
    <subcellularLocation>
        <location evidence="1 6">Nucleus</location>
    </subcellularLocation>
</comment>
<protein>
    <recommendedName>
        <fullName evidence="6">Exosome complex protein</fullName>
    </recommendedName>
</protein>
<keyword evidence="9" id="KW-1185">Reference proteome</keyword>
<sequence length="176" mass="19778">MENIEKVRKFAQVFDESVNDFNKGVDPILRKTLDELATSDDALKSLKAYNTYGYILISSLYAYLKSTGTDTKDHPIMKELDRIKLYMKKAKDIESRMASKDSADKNSSSVLKSILGKDTEPRSPAISSSNFKGTHTKFEDSTKYEKKSAKSKDGSSKSPEPSKYKVNKPSKSKKKN</sequence>
<evidence type="ECO:0000256" key="5">
    <source>
        <dbReference type="ARBA" id="ARBA00023242"/>
    </source>
</evidence>
<dbReference type="PANTHER" id="PTHR15341">
    <property type="entry name" value="SUN-COR STEROID HORMONE RECEPTOR CO-REPRESSOR"/>
    <property type="match status" value="1"/>
</dbReference>
<evidence type="ECO:0000313" key="9">
    <source>
        <dbReference type="Proteomes" id="UP000005222"/>
    </source>
</evidence>
<dbReference type="InParanoid" id="G8Y170"/>
<evidence type="ECO:0000256" key="3">
    <source>
        <dbReference type="ARBA" id="ARBA00022552"/>
    </source>
</evidence>
<dbReference type="InterPro" id="IPR007146">
    <property type="entry name" value="Sas10/Utp3/C1D"/>
</dbReference>
<dbReference type="OMA" id="FENICNT"/>
<dbReference type="AlphaFoldDB" id="G8Y170"/>
<accession>G8Y170</accession>
<reference evidence="8 9" key="1">
    <citation type="journal article" date="2012" name="G3 (Bethesda)">
        <title>Pichia sorbitophila, an interspecies yeast hybrid reveals early steps of genome resolution following polyploidization.</title>
        <authorList>
            <person name="Leh Louis V."/>
            <person name="Despons L."/>
            <person name="Friedrich A."/>
            <person name="Martin T."/>
            <person name="Durrens P."/>
            <person name="Casaregola S."/>
            <person name="Neuveglise C."/>
            <person name="Fairhead C."/>
            <person name="Marck C."/>
            <person name="Cruz J.A."/>
            <person name="Straub M.L."/>
            <person name="Kugler V."/>
            <person name="Sacerdot C."/>
            <person name="Uzunov Z."/>
            <person name="Thierry A."/>
            <person name="Weiss S."/>
            <person name="Bleykasten C."/>
            <person name="De Montigny J."/>
            <person name="Jacques N."/>
            <person name="Jung P."/>
            <person name="Lemaire M."/>
            <person name="Mallet S."/>
            <person name="Morel G."/>
            <person name="Richard G.F."/>
            <person name="Sarkar A."/>
            <person name="Savel G."/>
            <person name="Schacherer J."/>
            <person name="Seret M.L."/>
            <person name="Talla E."/>
            <person name="Samson G."/>
            <person name="Jubin C."/>
            <person name="Poulain J."/>
            <person name="Vacherie B."/>
            <person name="Barbe V."/>
            <person name="Pelletier E."/>
            <person name="Sherman D.J."/>
            <person name="Westhof E."/>
            <person name="Weissenbach J."/>
            <person name="Baret P.V."/>
            <person name="Wincker P."/>
            <person name="Gaillardin C."/>
            <person name="Dujon B."/>
            <person name="Souciet J.L."/>
        </authorList>
    </citation>
    <scope>NUCLEOTIDE SEQUENCE [LARGE SCALE GENOMIC DNA]</scope>
    <source>
        <strain evidence="9">ATCC MYA-4447 / BCRC 22081 / CBS 7064 / NBRC 10061 / NRRL Y-12695</strain>
    </source>
</reference>
<evidence type="ECO:0000256" key="4">
    <source>
        <dbReference type="ARBA" id="ARBA00022884"/>
    </source>
</evidence>
<dbReference type="EMBL" id="FO082046">
    <property type="protein sequence ID" value="CCE86573.1"/>
    <property type="molecule type" value="Genomic_DNA"/>
</dbReference>
<keyword evidence="4 6" id="KW-0694">RNA-binding</keyword>
<dbReference type="GO" id="GO:0000178">
    <property type="term" value="C:exosome (RNase complex)"/>
    <property type="evidence" value="ECO:0007669"/>
    <property type="project" value="TreeGrafter"/>
</dbReference>
<proteinExistence type="inferred from homology"/>
<evidence type="ECO:0000256" key="1">
    <source>
        <dbReference type="ARBA" id="ARBA00004123"/>
    </source>
</evidence>
<name>G8Y170_PICSO</name>
<evidence type="ECO:0000313" key="8">
    <source>
        <dbReference type="EMBL" id="CCE86573.1"/>
    </source>
</evidence>
<dbReference type="FunCoup" id="G8Y170">
    <property type="interactions" value="501"/>
</dbReference>
<dbReference type="Proteomes" id="UP000005222">
    <property type="component" value="Chromosome N"/>
</dbReference>
<feature type="compositionally biased region" description="Basic and acidic residues" evidence="7">
    <location>
        <begin position="136"/>
        <end position="163"/>
    </location>
</feature>
<dbReference type="STRING" id="559304.G8Y170"/>
<keyword evidence="3 6" id="KW-0698">rRNA processing</keyword>
<organism evidence="8 9">
    <name type="scientific">Pichia sorbitophila (strain ATCC MYA-4447 / BCRC 22081 / CBS 7064 / NBRC 10061 / NRRL Y-12695)</name>
    <name type="common">Hybrid yeast</name>
    <dbReference type="NCBI Taxonomy" id="559304"/>
    <lineage>
        <taxon>Eukaryota</taxon>
        <taxon>Fungi</taxon>
        <taxon>Dikarya</taxon>
        <taxon>Ascomycota</taxon>
        <taxon>Saccharomycotina</taxon>
        <taxon>Pichiomycetes</taxon>
        <taxon>Debaryomycetaceae</taxon>
        <taxon>Millerozyma</taxon>
    </lineage>
</organism>
<dbReference type="Pfam" id="PF04000">
    <property type="entry name" value="Sas10_Utp3"/>
    <property type="match status" value="1"/>
</dbReference>
<dbReference type="eggNOG" id="KOG4835">
    <property type="taxonomic scope" value="Eukaryota"/>
</dbReference>
<dbReference type="OrthoDB" id="1421013at2759"/>
<dbReference type="PANTHER" id="PTHR15341:SF3">
    <property type="entry name" value="NUCLEAR NUCLEIC ACID-BINDING PROTEIN C1D"/>
    <property type="match status" value="1"/>
</dbReference>
<dbReference type="InterPro" id="IPR011082">
    <property type="entry name" value="Exosome-assoc_fac/DNA_repair"/>
</dbReference>
<dbReference type="GO" id="GO:0003723">
    <property type="term" value="F:RNA binding"/>
    <property type="evidence" value="ECO:0007669"/>
    <property type="project" value="UniProtKB-UniRule"/>
</dbReference>
<dbReference type="GO" id="GO:0005730">
    <property type="term" value="C:nucleolus"/>
    <property type="evidence" value="ECO:0007669"/>
    <property type="project" value="TreeGrafter"/>
</dbReference>
<keyword evidence="5 6" id="KW-0539">Nucleus</keyword>
<gene>
    <name evidence="8" type="primary">Piso0_005070</name>
    <name evidence="8" type="ORF">GNLVRS01_PISO0N07207g</name>
</gene>